<dbReference type="Pfam" id="PF07729">
    <property type="entry name" value="FCD"/>
    <property type="match status" value="1"/>
</dbReference>
<accession>A0ABM7MUQ6</accession>
<evidence type="ECO:0000259" key="4">
    <source>
        <dbReference type="PROSITE" id="PS50949"/>
    </source>
</evidence>
<sequence>MLTKPGSTADVIAASLRDMINQGELPDGARLIERELASQFAVSRIPLREAIQQLEREGIVETQRNRGAAVRALTVDDVNEIYTLRALLEGEAIYHSVIHRDEETLARVRLVHQLLESTVSVQKQGELNREFHTLLYRGCHNGRLLKMIAELCAQIERYEYLQRRLLADTPAFQHEHAAILDAYARGDAQQAREETIRHIESARQVVLTRISLQ</sequence>
<evidence type="ECO:0000313" key="6">
    <source>
        <dbReference type="Proteomes" id="UP000677515"/>
    </source>
</evidence>
<keyword evidence="2" id="KW-0238">DNA-binding</keyword>
<reference evidence="5 6" key="1">
    <citation type="submission" date="2021-01" db="EMBL/GenBank/DDBJ databases">
        <title>Complete genome sequence of Erwinia rhapontici MAFF 311153.</title>
        <authorList>
            <person name="Morohoshi T."/>
            <person name="Someya N."/>
        </authorList>
    </citation>
    <scope>NUCLEOTIDE SEQUENCE [LARGE SCALE GENOMIC DNA]</scope>
    <source>
        <strain evidence="5 6">MAFF 311153</strain>
    </source>
</reference>
<dbReference type="SMART" id="SM00895">
    <property type="entry name" value="FCD"/>
    <property type="match status" value="1"/>
</dbReference>
<dbReference type="PRINTS" id="PR00035">
    <property type="entry name" value="HTHGNTR"/>
</dbReference>
<evidence type="ECO:0000256" key="3">
    <source>
        <dbReference type="ARBA" id="ARBA00023163"/>
    </source>
</evidence>
<dbReference type="PANTHER" id="PTHR43537">
    <property type="entry name" value="TRANSCRIPTIONAL REGULATOR, GNTR FAMILY"/>
    <property type="match status" value="1"/>
</dbReference>
<dbReference type="Gene3D" id="1.20.120.530">
    <property type="entry name" value="GntR ligand-binding domain-like"/>
    <property type="match status" value="1"/>
</dbReference>
<dbReference type="EMBL" id="AP024329">
    <property type="protein sequence ID" value="BCQ32908.1"/>
    <property type="molecule type" value="Genomic_DNA"/>
</dbReference>
<dbReference type="InterPro" id="IPR000524">
    <property type="entry name" value="Tscrpt_reg_HTH_GntR"/>
</dbReference>
<evidence type="ECO:0000313" key="5">
    <source>
        <dbReference type="EMBL" id="BCQ32908.1"/>
    </source>
</evidence>
<evidence type="ECO:0000256" key="1">
    <source>
        <dbReference type="ARBA" id="ARBA00023015"/>
    </source>
</evidence>
<name>A0ABM7MUQ6_ERWRD</name>
<dbReference type="RefSeq" id="WP_159337786.1">
    <property type="nucleotide sequence ID" value="NZ_AP024329.1"/>
</dbReference>
<keyword evidence="3" id="KW-0804">Transcription</keyword>
<dbReference type="SMART" id="SM00345">
    <property type="entry name" value="HTH_GNTR"/>
    <property type="match status" value="1"/>
</dbReference>
<evidence type="ECO:0000256" key="2">
    <source>
        <dbReference type="ARBA" id="ARBA00023125"/>
    </source>
</evidence>
<proteinExistence type="predicted"/>
<dbReference type="Pfam" id="PF00392">
    <property type="entry name" value="GntR"/>
    <property type="match status" value="1"/>
</dbReference>
<dbReference type="Proteomes" id="UP000677515">
    <property type="component" value="Chromosome"/>
</dbReference>
<dbReference type="Gene3D" id="1.10.10.10">
    <property type="entry name" value="Winged helix-like DNA-binding domain superfamily/Winged helix DNA-binding domain"/>
    <property type="match status" value="1"/>
</dbReference>
<dbReference type="CDD" id="cd07377">
    <property type="entry name" value="WHTH_GntR"/>
    <property type="match status" value="1"/>
</dbReference>
<gene>
    <name evidence="5" type="ORF">ERHA53_02510</name>
</gene>
<protein>
    <submittedName>
        <fullName evidence="5">GntR family transcriptional regulator</fullName>
    </submittedName>
</protein>
<dbReference type="PROSITE" id="PS50949">
    <property type="entry name" value="HTH_GNTR"/>
    <property type="match status" value="1"/>
</dbReference>
<keyword evidence="6" id="KW-1185">Reference proteome</keyword>
<dbReference type="PANTHER" id="PTHR43537:SF41">
    <property type="entry name" value="TRANSCRIPTIONAL REGULATORY PROTEIN"/>
    <property type="match status" value="1"/>
</dbReference>
<keyword evidence="1" id="KW-0805">Transcription regulation</keyword>
<dbReference type="SUPFAM" id="SSF48008">
    <property type="entry name" value="GntR ligand-binding domain-like"/>
    <property type="match status" value="1"/>
</dbReference>
<feature type="domain" description="HTH gntR-type" evidence="4">
    <location>
        <begin position="6"/>
        <end position="73"/>
    </location>
</feature>
<dbReference type="InterPro" id="IPR008920">
    <property type="entry name" value="TF_FadR/GntR_C"/>
</dbReference>
<dbReference type="SUPFAM" id="SSF46785">
    <property type="entry name" value="Winged helix' DNA-binding domain"/>
    <property type="match status" value="1"/>
</dbReference>
<dbReference type="InterPro" id="IPR036388">
    <property type="entry name" value="WH-like_DNA-bd_sf"/>
</dbReference>
<dbReference type="InterPro" id="IPR011711">
    <property type="entry name" value="GntR_C"/>
</dbReference>
<organism evidence="5 6">
    <name type="scientific">Erwinia rhapontici</name>
    <name type="common">Pectobacterium rhapontici</name>
    <dbReference type="NCBI Taxonomy" id="55212"/>
    <lineage>
        <taxon>Bacteria</taxon>
        <taxon>Pseudomonadati</taxon>
        <taxon>Pseudomonadota</taxon>
        <taxon>Gammaproteobacteria</taxon>
        <taxon>Enterobacterales</taxon>
        <taxon>Erwiniaceae</taxon>
        <taxon>Erwinia</taxon>
    </lineage>
</organism>
<dbReference type="InterPro" id="IPR036390">
    <property type="entry name" value="WH_DNA-bd_sf"/>
</dbReference>